<dbReference type="EMBL" id="MCOG01000143">
    <property type="protein sequence ID" value="ORY37303.1"/>
    <property type="molecule type" value="Genomic_DNA"/>
</dbReference>
<dbReference type="STRING" id="1754190.A0A1Y2BRE6"/>
<protein>
    <submittedName>
        <fullName evidence="1">Uncharacterized protein</fullName>
    </submittedName>
</protein>
<evidence type="ECO:0000313" key="1">
    <source>
        <dbReference type="EMBL" id="ORY37303.1"/>
    </source>
</evidence>
<dbReference type="OrthoDB" id="14339at2759"/>
<proteinExistence type="predicted"/>
<dbReference type="Proteomes" id="UP000193920">
    <property type="component" value="Unassembled WGS sequence"/>
</dbReference>
<comment type="caution">
    <text evidence="1">The sequence shown here is derived from an EMBL/GenBank/DDBJ whole genome shotgun (WGS) entry which is preliminary data.</text>
</comment>
<sequence>METVDRKEGSYVLFDPNDMRRTLNTFISKRTMLLLYFKNFYEDEAYYFNTLEFNTQAIMLYIQENEKLKRRISSWAQLGYSIGDLLAVPNVAEFTKALNVLVSEFEHDKNESTSQKMKQLLKKNKKENNSLNATNITFNEMPNTPFDFDFLQTFFALCDVTAEAYKKILQIDEKYLTKGYFDIVTRIDTNIKKIISSIIKEIDFSVRQILAQEFNIVIRCLIEE</sequence>
<dbReference type="PANTHER" id="PTHR37332">
    <property type="entry name" value="EXPRESSED PROTEIN"/>
    <property type="match status" value="1"/>
</dbReference>
<dbReference type="AlphaFoldDB" id="A0A1Y2BRE6"/>
<gene>
    <name evidence="1" type="ORF">LY90DRAFT_672829</name>
</gene>
<name>A0A1Y2BRE6_9FUNG</name>
<keyword evidence="2" id="KW-1185">Reference proteome</keyword>
<evidence type="ECO:0000313" key="2">
    <source>
        <dbReference type="Proteomes" id="UP000193920"/>
    </source>
</evidence>
<reference evidence="1 2" key="1">
    <citation type="submission" date="2016-08" db="EMBL/GenBank/DDBJ databases">
        <title>A Parts List for Fungal Cellulosomes Revealed by Comparative Genomics.</title>
        <authorList>
            <consortium name="DOE Joint Genome Institute"/>
            <person name="Haitjema C.H."/>
            <person name="Gilmore S.P."/>
            <person name="Henske J.K."/>
            <person name="Solomon K.V."/>
            <person name="De Groot R."/>
            <person name="Kuo A."/>
            <person name="Mondo S.J."/>
            <person name="Salamov A.A."/>
            <person name="Labutti K."/>
            <person name="Zhao Z."/>
            <person name="Chiniquy J."/>
            <person name="Barry K."/>
            <person name="Brewer H.M."/>
            <person name="Purvine S.O."/>
            <person name="Wright A.T."/>
            <person name="Boxma B."/>
            <person name="Van Alen T."/>
            <person name="Hackstein J.H."/>
            <person name="Baker S.E."/>
            <person name="Grigoriev I.V."/>
            <person name="O'Malley M.A."/>
        </authorList>
    </citation>
    <scope>NUCLEOTIDE SEQUENCE [LARGE SCALE GENOMIC DNA]</scope>
    <source>
        <strain evidence="1 2">G1</strain>
    </source>
</reference>
<organism evidence="1 2">
    <name type="scientific">Neocallimastix californiae</name>
    <dbReference type="NCBI Taxonomy" id="1754190"/>
    <lineage>
        <taxon>Eukaryota</taxon>
        <taxon>Fungi</taxon>
        <taxon>Fungi incertae sedis</taxon>
        <taxon>Chytridiomycota</taxon>
        <taxon>Chytridiomycota incertae sedis</taxon>
        <taxon>Neocallimastigomycetes</taxon>
        <taxon>Neocallimastigales</taxon>
        <taxon>Neocallimastigaceae</taxon>
        <taxon>Neocallimastix</taxon>
    </lineage>
</organism>
<dbReference type="PANTHER" id="PTHR37332:SF1">
    <property type="entry name" value="ELMO DOMAIN-CONTAINING PROTEIN"/>
    <property type="match status" value="1"/>
</dbReference>
<accession>A0A1Y2BRE6</accession>